<keyword evidence="4" id="KW-1185">Reference proteome</keyword>
<evidence type="ECO:0000256" key="1">
    <source>
        <dbReference type="SAM" id="MobiDB-lite"/>
    </source>
</evidence>
<comment type="caution">
    <text evidence="3">The sequence shown here is derived from an EMBL/GenBank/DDBJ whole genome shotgun (WGS) entry which is preliminary data.</text>
</comment>
<feature type="transmembrane region" description="Helical" evidence="2">
    <location>
        <begin position="27"/>
        <end position="47"/>
    </location>
</feature>
<protein>
    <submittedName>
        <fullName evidence="3">Uncharacterized protein</fullName>
    </submittedName>
</protein>
<dbReference type="PATRIC" id="fig|298794.3.peg.1617"/>
<feature type="region of interest" description="Disordered" evidence="1">
    <location>
        <begin position="58"/>
        <end position="106"/>
    </location>
</feature>
<dbReference type="EMBL" id="LABY01000156">
    <property type="protein sequence ID" value="KMO33274.1"/>
    <property type="molecule type" value="Genomic_DNA"/>
</dbReference>
<keyword evidence="2" id="KW-0812">Transmembrane</keyword>
<accession>A0A0J6SHY4</accession>
<proteinExistence type="predicted"/>
<sequence>MFFIMTAGVAGALVAGAWLLPQEPSQWVTASMFAGAGAGILLARLALRLWDRDSRRPDAGAAPLQLGARPQAAPTASGSPDDEWYSSRPSRQRRSGPRWQLQENDA</sequence>
<gene>
    <name evidence="3" type="ORF">VQ02_21290</name>
</gene>
<evidence type="ECO:0000256" key="2">
    <source>
        <dbReference type="SAM" id="Phobius"/>
    </source>
</evidence>
<evidence type="ECO:0000313" key="3">
    <source>
        <dbReference type="EMBL" id="KMO33274.1"/>
    </source>
</evidence>
<reference evidence="3 4" key="1">
    <citation type="submission" date="2015-03" db="EMBL/GenBank/DDBJ databases">
        <title>Genome sequencing of Methylobacterium variabile DSM 16961.</title>
        <authorList>
            <person name="Chaudhry V."/>
            <person name="Patil P.B."/>
        </authorList>
    </citation>
    <scope>NUCLEOTIDE SEQUENCE [LARGE SCALE GENOMIC DNA]</scope>
    <source>
        <strain evidence="3 4">DSM 16961</strain>
    </source>
</reference>
<name>A0A0J6SHY4_9HYPH</name>
<keyword evidence="2" id="KW-1133">Transmembrane helix</keyword>
<evidence type="ECO:0000313" key="4">
    <source>
        <dbReference type="Proteomes" id="UP000035955"/>
    </source>
</evidence>
<keyword evidence="2" id="KW-0472">Membrane</keyword>
<dbReference type="AlphaFoldDB" id="A0A0J6SHY4"/>
<organism evidence="3 4">
    <name type="scientific">Methylobacterium variabile</name>
    <dbReference type="NCBI Taxonomy" id="298794"/>
    <lineage>
        <taxon>Bacteria</taxon>
        <taxon>Pseudomonadati</taxon>
        <taxon>Pseudomonadota</taxon>
        <taxon>Alphaproteobacteria</taxon>
        <taxon>Hyphomicrobiales</taxon>
        <taxon>Methylobacteriaceae</taxon>
        <taxon>Methylobacterium</taxon>
    </lineage>
</organism>
<dbReference type="Proteomes" id="UP000035955">
    <property type="component" value="Unassembled WGS sequence"/>
</dbReference>